<dbReference type="InterPro" id="IPR015943">
    <property type="entry name" value="WD40/YVTN_repeat-like_dom_sf"/>
</dbReference>
<comment type="caution">
    <text evidence="1">The sequence shown here is derived from an EMBL/GenBank/DDBJ whole genome shotgun (WGS) entry which is preliminary data.</text>
</comment>
<reference evidence="1" key="1">
    <citation type="journal article" date="2014" name="Front. Microbiol.">
        <title>High frequency of phylogenetically diverse reductive dehalogenase-homologous genes in deep subseafloor sedimentary metagenomes.</title>
        <authorList>
            <person name="Kawai M."/>
            <person name="Futagami T."/>
            <person name="Toyoda A."/>
            <person name="Takaki Y."/>
            <person name="Nishi S."/>
            <person name="Hori S."/>
            <person name="Arai W."/>
            <person name="Tsubouchi T."/>
            <person name="Morono Y."/>
            <person name="Uchiyama I."/>
            <person name="Ito T."/>
            <person name="Fujiyama A."/>
            <person name="Inagaki F."/>
            <person name="Takami H."/>
        </authorList>
    </citation>
    <scope>NUCLEOTIDE SEQUENCE</scope>
    <source>
        <strain evidence="1">Expedition CK06-06</strain>
    </source>
</reference>
<name>X1IXT6_9ZZZZ</name>
<organism evidence="1">
    <name type="scientific">marine sediment metagenome</name>
    <dbReference type="NCBI Taxonomy" id="412755"/>
    <lineage>
        <taxon>unclassified sequences</taxon>
        <taxon>metagenomes</taxon>
        <taxon>ecological metagenomes</taxon>
    </lineage>
</organism>
<dbReference type="EMBL" id="BARU01031105">
    <property type="protein sequence ID" value="GAH70904.1"/>
    <property type="molecule type" value="Genomic_DNA"/>
</dbReference>
<protein>
    <recommendedName>
        <fullName evidence="2">Sortilin N-terminal domain-containing protein</fullName>
    </recommendedName>
</protein>
<evidence type="ECO:0000313" key="1">
    <source>
        <dbReference type="EMBL" id="GAH70904.1"/>
    </source>
</evidence>
<dbReference type="SUPFAM" id="SSF110296">
    <property type="entry name" value="Oligoxyloglucan reducing end-specific cellobiohydrolase"/>
    <property type="match status" value="1"/>
</dbReference>
<proteinExistence type="predicted"/>
<dbReference type="Gene3D" id="2.130.10.10">
    <property type="entry name" value="YVTN repeat-like/Quinoprotein amine dehydrogenase"/>
    <property type="match status" value="2"/>
</dbReference>
<dbReference type="AlphaFoldDB" id="X1IXT6"/>
<gene>
    <name evidence="1" type="ORF">S03H2_49248</name>
</gene>
<accession>X1IXT6</accession>
<sequence>MGKLISVIAALLCLVSAQTNWGLVGFENENVKCIAQHPQDTSIMLISIADSIYRSVDGGYSWSFVTRFWGLPVNCLTFDPLQSDTVFALIGNGSYSDGIYRSTDAGNTWDILAWFISPLCMTIPGFPYPFMLVGCDGLGIFKSEDCGNSWESWNNGLTDLHIYALDYCNPFDSFPIFFAGTSHGLFYKGFNGWLQANGIPTNVKVSSISYHITGALGFATVTGGSWSDGIYRSTDYGQNWQVVDWWIYA</sequence>
<evidence type="ECO:0008006" key="2">
    <source>
        <dbReference type="Google" id="ProtNLM"/>
    </source>
</evidence>
<feature type="non-terminal residue" evidence="1">
    <location>
        <position position="249"/>
    </location>
</feature>